<dbReference type="GO" id="GO:0016491">
    <property type="term" value="F:oxidoreductase activity"/>
    <property type="evidence" value="ECO:0007669"/>
    <property type="project" value="UniProtKB-KW"/>
</dbReference>
<comment type="similarity">
    <text evidence="1">Belongs to the short-chain dehydrogenases/reductases (SDR) family.</text>
</comment>
<dbReference type="AlphaFoldDB" id="A0A4D6XGB6"/>
<dbReference type="PROSITE" id="PS00061">
    <property type="entry name" value="ADH_SHORT"/>
    <property type="match status" value="1"/>
</dbReference>
<reference evidence="4" key="1">
    <citation type="submission" date="2019-04" db="EMBL/GenBank/DDBJ databases">
        <title>Genome sequence of Pseudomonas putida 1290, an auxin catabolizing strain.</title>
        <authorList>
            <person name="Laird T.S."/>
            <person name="Leveau J.H.J."/>
        </authorList>
    </citation>
    <scope>NUCLEOTIDE SEQUENCE [LARGE SCALE GENOMIC DNA]</scope>
    <source>
        <strain evidence="4">1290</strain>
    </source>
</reference>
<dbReference type="NCBIfam" id="NF009466">
    <property type="entry name" value="PRK12826.1-2"/>
    <property type="match status" value="1"/>
</dbReference>
<dbReference type="FunFam" id="3.40.50.720:FF:000084">
    <property type="entry name" value="Short-chain dehydrogenase reductase"/>
    <property type="match status" value="1"/>
</dbReference>
<proteinExistence type="inferred from homology"/>
<dbReference type="OrthoDB" id="9806974at2"/>
<dbReference type="InterPro" id="IPR002347">
    <property type="entry name" value="SDR_fam"/>
</dbReference>
<dbReference type="InterPro" id="IPR036291">
    <property type="entry name" value="NAD(P)-bd_dom_sf"/>
</dbReference>
<sequence length="249" mass="25830">MNPLTAPHSGKVVVITGAASGIGAATARLFAAEGAHVVIGDVDEGARSVVAELPTQGVFELTDVTQAASVEKLMEVAVKTFGRLDVLVANAGIPERKSPIHELDLTAWQRVIDINLTGVALCNQYAVRHMIERGSGAIINMGSILAHVGQADSHAYSAAKAAVVNLTRSVALTYAQTGIRVNCVSPGYIETPFLSKLPPAVLSAMVQKQPIGRLGQPEEVAHVIAFLASDAASLITGSCINVDGGYTAI</sequence>
<dbReference type="NCBIfam" id="NF005559">
    <property type="entry name" value="PRK07231.1"/>
    <property type="match status" value="1"/>
</dbReference>
<evidence type="ECO:0000256" key="1">
    <source>
        <dbReference type="ARBA" id="ARBA00006484"/>
    </source>
</evidence>
<keyword evidence="2" id="KW-0560">Oxidoreductase</keyword>
<evidence type="ECO:0000313" key="4">
    <source>
        <dbReference type="Proteomes" id="UP000298551"/>
    </source>
</evidence>
<dbReference type="Gene3D" id="3.40.50.720">
    <property type="entry name" value="NAD(P)-binding Rossmann-like Domain"/>
    <property type="match status" value="1"/>
</dbReference>
<protein>
    <submittedName>
        <fullName evidence="3">SDR family oxidoreductase</fullName>
    </submittedName>
</protein>
<dbReference type="PRINTS" id="PR00081">
    <property type="entry name" value="GDHRDH"/>
</dbReference>
<evidence type="ECO:0000256" key="2">
    <source>
        <dbReference type="ARBA" id="ARBA00023002"/>
    </source>
</evidence>
<gene>
    <name evidence="3" type="ORF">E6B08_09255</name>
</gene>
<name>A0A4D6XGB6_PSEPU</name>
<evidence type="ECO:0000313" key="3">
    <source>
        <dbReference type="EMBL" id="QCI15432.1"/>
    </source>
</evidence>
<accession>A0A4D6XGB6</accession>
<dbReference type="Pfam" id="PF13561">
    <property type="entry name" value="adh_short_C2"/>
    <property type="match status" value="1"/>
</dbReference>
<dbReference type="EMBL" id="CP039371">
    <property type="protein sequence ID" value="QCI15432.1"/>
    <property type="molecule type" value="Genomic_DNA"/>
</dbReference>
<dbReference type="InterPro" id="IPR020904">
    <property type="entry name" value="Sc_DH/Rdtase_CS"/>
</dbReference>
<dbReference type="Proteomes" id="UP000298551">
    <property type="component" value="Chromosome"/>
</dbReference>
<dbReference type="SUPFAM" id="SSF51735">
    <property type="entry name" value="NAD(P)-binding Rossmann-fold domains"/>
    <property type="match status" value="1"/>
</dbReference>
<dbReference type="PANTHER" id="PTHR24321:SF8">
    <property type="entry name" value="ESTRADIOL 17-BETA-DEHYDROGENASE 8-RELATED"/>
    <property type="match status" value="1"/>
</dbReference>
<dbReference type="PANTHER" id="PTHR24321">
    <property type="entry name" value="DEHYDROGENASES, SHORT CHAIN"/>
    <property type="match status" value="1"/>
</dbReference>
<dbReference type="PRINTS" id="PR00080">
    <property type="entry name" value="SDRFAMILY"/>
</dbReference>
<organism evidence="3 4">
    <name type="scientific">Pseudomonas putida</name>
    <name type="common">Arthrobacter siderocapsulatus</name>
    <dbReference type="NCBI Taxonomy" id="303"/>
    <lineage>
        <taxon>Bacteria</taxon>
        <taxon>Pseudomonadati</taxon>
        <taxon>Pseudomonadota</taxon>
        <taxon>Gammaproteobacteria</taxon>
        <taxon>Pseudomonadales</taxon>
        <taxon>Pseudomonadaceae</taxon>
        <taxon>Pseudomonas</taxon>
    </lineage>
</organism>